<dbReference type="PANTHER" id="PTHR46025">
    <property type="entry name" value="XYLOSYLTRANSFERASE OXT"/>
    <property type="match status" value="1"/>
</dbReference>
<name>A0A098M9W9_9BACL</name>
<dbReference type="AlphaFoldDB" id="A0A098M9W9"/>
<keyword evidence="3" id="KW-0328">Glycosyltransferase</keyword>
<evidence type="ECO:0000256" key="10">
    <source>
        <dbReference type="ARBA" id="ARBA00023034"/>
    </source>
</evidence>
<accession>A0A098M9W9</accession>
<keyword evidence="11" id="KW-0472">Membrane</keyword>
<comment type="subcellular location">
    <subcellularLocation>
        <location evidence="2">Endoplasmic reticulum membrane</location>
        <topology evidence="2">Single-pass type II membrane protein</topology>
    </subcellularLocation>
    <subcellularLocation>
        <location evidence="1">Golgi apparatus membrane</location>
        <topology evidence="1">Single-pass type II membrane protein</topology>
    </subcellularLocation>
</comment>
<dbReference type="STRING" id="268407.PWYN_08335"/>
<keyword evidence="4" id="KW-0808">Transferase</keyword>
<evidence type="ECO:0000256" key="9">
    <source>
        <dbReference type="ARBA" id="ARBA00022989"/>
    </source>
</evidence>
<evidence type="ECO:0000313" key="15">
    <source>
        <dbReference type="EMBL" id="KGE19344.1"/>
    </source>
</evidence>
<keyword evidence="6" id="KW-0479">Metal-binding</keyword>
<keyword evidence="8" id="KW-0735">Signal-anchor</keyword>
<dbReference type="GO" id="GO:0016020">
    <property type="term" value="C:membrane"/>
    <property type="evidence" value="ECO:0007669"/>
    <property type="project" value="InterPro"/>
</dbReference>
<keyword evidence="13" id="KW-0325">Glycoprotein</keyword>
<proteinExistence type="predicted"/>
<dbReference type="EMBL" id="JQCR01000002">
    <property type="protein sequence ID" value="KGE19344.1"/>
    <property type="molecule type" value="Genomic_DNA"/>
</dbReference>
<dbReference type="OrthoDB" id="7943907at2"/>
<gene>
    <name evidence="15" type="ORF">PWYN_08335</name>
</gene>
<sequence length="297" mass="35040">MKVAFMVLAHKSFEQIEYLIHALHHSAVDVYIHVDKKNEELYSQLSDKYKHSGRVYILKNRVAVNRGGLSVVEASLALMKETAQKKYQYVSLISGQCFPIKSIEYILNFLEDHKGNQYIEGGEIGPNFWRLKCFNFFSENKHNRKTVIRVLDNICRRPQKVLIRRKNFKGFDLYKGSTWFTITYDCLKYMLNHIEQNPIYLKDYKYSYCPDESFFHNLILNSEYKTNVINDDLMEIDWINHFQGSPRVYTIQDYGMLKSSNKLFARKFDIEQDIEIVLKLMSDAGAKEKTMGKILYL</sequence>
<keyword evidence="16" id="KW-1185">Reference proteome</keyword>
<dbReference type="InterPro" id="IPR003406">
    <property type="entry name" value="Glyco_trans_14"/>
</dbReference>
<dbReference type="RefSeq" id="WP_036650212.1">
    <property type="nucleotide sequence ID" value="NZ_JQCR01000002.1"/>
</dbReference>
<evidence type="ECO:0000256" key="4">
    <source>
        <dbReference type="ARBA" id="ARBA00022679"/>
    </source>
</evidence>
<organism evidence="15 16">
    <name type="scientific">Paenibacillus wynnii</name>
    <dbReference type="NCBI Taxonomy" id="268407"/>
    <lineage>
        <taxon>Bacteria</taxon>
        <taxon>Bacillati</taxon>
        <taxon>Bacillota</taxon>
        <taxon>Bacilli</taxon>
        <taxon>Bacillales</taxon>
        <taxon>Paenibacillaceae</taxon>
        <taxon>Paenibacillus</taxon>
    </lineage>
</organism>
<keyword evidence="12" id="KW-1015">Disulfide bond</keyword>
<evidence type="ECO:0000256" key="6">
    <source>
        <dbReference type="ARBA" id="ARBA00022723"/>
    </source>
</evidence>
<reference evidence="15 16" key="2">
    <citation type="submission" date="2014-10" db="EMBL/GenBank/DDBJ databases">
        <title>Comparative genomics of the Paenibacillus odorifer group.</title>
        <authorList>
            <person name="Tsai Y.-C."/>
            <person name="Martin N."/>
            <person name="Korlach J."/>
            <person name="Wiedmann M."/>
        </authorList>
    </citation>
    <scope>NUCLEOTIDE SEQUENCE [LARGE SCALE GENOMIC DNA]</scope>
    <source>
        <strain evidence="15 16">DSM 18334</strain>
    </source>
</reference>
<evidence type="ECO:0000313" key="16">
    <source>
        <dbReference type="Proteomes" id="UP000029734"/>
    </source>
</evidence>
<keyword evidence="7" id="KW-0256">Endoplasmic reticulum</keyword>
<dbReference type="GO" id="GO:0050650">
    <property type="term" value="P:chondroitin sulfate proteoglycan biosynthetic process"/>
    <property type="evidence" value="ECO:0007669"/>
    <property type="project" value="TreeGrafter"/>
</dbReference>
<keyword evidence="5" id="KW-0812">Transmembrane</keyword>
<dbReference type="eggNOG" id="COG0463">
    <property type="taxonomic scope" value="Bacteria"/>
</dbReference>
<dbReference type="GO" id="GO:0046872">
    <property type="term" value="F:metal ion binding"/>
    <property type="evidence" value="ECO:0007669"/>
    <property type="project" value="UniProtKB-KW"/>
</dbReference>
<evidence type="ECO:0000256" key="13">
    <source>
        <dbReference type="ARBA" id="ARBA00023180"/>
    </source>
</evidence>
<evidence type="ECO:0000256" key="14">
    <source>
        <dbReference type="ARBA" id="ARBA00042865"/>
    </source>
</evidence>
<comment type="caution">
    <text evidence="15">The sequence shown here is derived from an EMBL/GenBank/DDBJ whole genome shotgun (WGS) entry which is preliminary data.</text>
</comment>
<dbReference type="InterPro" id="IPR043538">
    <property type="entry name" value="XYLT"/>
</dbReference>
<evidence type="ECO:0000256" key="2">
    <source>
        <dbReference type="ARBA" id="ARBA00004648"/>
    </source>
</evidence>
<evidence type="ECO:0000256" key="7">
    <source>
        <dbReference type="ARBA" id="ARBA00022824"/>
    </source>
</evidence>
<evidence type="ECO:0000256" key="11">
    <source>
        <dbReference type="ARBA" id="ARBA00023136"/>
    </source>
</evidence>
<dbReference type="Pfam" id="PF02485">
    <property type="entry name" value="Branch"/>
    <property type="match status" value="1"/>
</dbReference>
<reference evidence="15 16" key="1">
    <citation type="submission" date="2014-08" db="EMBL/GenBank/DDBJ databases">
        <authorList>
            <person name="den Bakker H.C."/>
        </authorList>
    </citation>
    <scope>NUCLEOTIDE SEQUENCE [LARGE SCALE GENOMIC DNA]</scope>
    <source>
        <strain evidence="15 16">DSM 18334</strain>
    </source>
</reference>
<dbReference type="GO" id="GO:0015012">
    <property type="term" value="P:heparan sulfate proteoglycan biosynthetic process"/>
    <property type="evidence" value="ECO:0007669"/>
    <property type="project" value="TreeGrafter"/>
</dbReference>
<protein>
    <recommendedName>
        <fullName evidence="14">Peptide O-xylosyltransferase</fullName>
    </recommendedName>
</protein>
<evidence type="ECO:0000256" key="5">
    <source>
        <dbReference type="ARBA" id="ARBA00022692"/>
    </source>
</evidence>
<evidence type="ECO:0000256" key="1">
    <source>
        <dbReference type="ARBA" id="ARBA00004323"/>
    </source>
</evidence>
<dbReference type="PANTHER" id="PTHR46025:SF3">
    <property type="entry name" value="XYLOSYLTRANSFERASE OXT"/>
    <property type="match status" value="1"/>
</dbReference>
<dbReference type="GO" id="GO:0030158">
    <property type="term" value="F:protein xylosyltransferase activity"/>
    <property type="evidence" value="ECO:0007669"/>
    <property type="project" value="InterPro"/>
</dbReference>
<dbReference type="Proteomes" id="UP000029734">
    <property type="component" value="Unassembled WGS sequence"/>
</dbReference>
<evidence type="ECO:0000256" key="3">
    <source>
        <dbReference type="ARBA" id="ARBA00022676"/>
    </source>
</evidence>
<evidence type="ECO:0000256" key="8">
    <source>
        <dbReference type="ARBA" id="ARBA00022968"/>
    </source>
</evidence>
<keyword evidence="10" id="KW-0333">Golgi apparatus</keyword>
<evidence type="ECO:0000256" key="12">
    <source>
        <dbReference type="ARBA" id="ARBA00023157"/>
    </source>
</evidence>
<keyword evidence="9" id="KW-1133">Transmembrane helix</keyword>